<accession>A0A841D571</accession>
<keyword evidence="1" id="KW-0472">Membrane</keyword>
<dbReference type="AlphaFoldDB" id="A0A841D571"/>
<feature type="transmembrane region" description="Helical" evidence="1">
    <location>
        <begin position="21"/>
        <end position="40"/>
    </location>
</feature>
<sequence>MMGSAENGTRLGESRLARATRYTVEATAFVAALAVVYALWR</sequence>
<keyword evidence="1" id="KW-1133">Transmembrane helix</keyword>
<evidence type="ECO:0000313" key="3">
    <source>
        <dbReference type="Proteomes" id="UP000562352"/>
    </source>
</evidence>
<name>A0A841D571_PLAVE</name>
<dbReference type="EMBL" id="JACHJJ010000014">
    <property type="protein sequence ID" value="MBB5965010.1"/>
    <property type="molecule type" value="Genomic_DNA"/>
</dbReference>
<evidence type="ECO:0000256" key="1">
    <source>
        <dbReference type="SAM" id="Phobius"/>
    </source>
</evidence>
<evidence type="ECO:0000313" key="2">
    <source>
        <dbReference type="EMBL" id="MBB5965010.1"/>
    </source>
</evidence>
<comment type="caution">
    <text evidence="2">The sequence shown here is derived from an EMBL/GenBank/DDBJ whole genome shotgun (WGS) entry which is preliminary data.</text>
</comment>
<proteinExistence type="predicted"/>
<dbReference type="Proteomes" id="UP000562352">
    <property type="component" value="Unassembled WGS sequence"/>
</dbReference>
<gene>
    <name evidence="2" type="ORF">FHS22_004296</name>
</gene>
<dbReference type="RefSeq" id="WP_260408132.1">
    <property type="nucleotide sequence ID" value="NZ_BAAAWZ010000004.1"/>
</dbReference>
<keyword evidence="1" id="KW-0812">Transmembrane</keyword>
<reference evidence="2 3" key="1">
    <citation type="submission" date="2020-08" db="EMBL/GenBank/DDBJ databases">
        <title>Genomic Encyclopedia of Type Strains, Phase III (KMG-III): the genomes of soil and plant-associated and newly described type strains.</title>
        <authorList>
            <person name="Whitman W."/>
        </authorList>
    </citation>
    <scope>NUCLEOTIDE SEQUENCE [LARGE SCALE GENOMIC DNA]</scope>
    <source>
        <strain evidence="2 3">CECT 3303</strain>
    </source>
</reference>
<organism evidence="2 3">
    <name type="scientific">Planomonospora venezuelensis</name>
    <dbReference type="NCBI Taxonomy" id="1999"/>
    <lineage>
        <taxon>Bacteria</taxon>
        <taxon>Bacillati</taxon>
        <taxon>Actinomycetota</taxon>
        <taxon>Actinomycetes</taxon>
        <taxon>Streptosporangiales</taxon>
        <taxon>Streptosporangiaceae</taxon>
        <taxon>Planomonospora</taxon>
    </lineage>
</organism>
<keyword evidence="3" id="KW-1185">Reference proteome</keyword>
<protein>
    <submittedName>
        <fullName evidence="2">Uncharacterized protein</fullName>
    </submittedName>
</protein>